<evidence type="ECO:0000313" key="2">
    <source>
        <dbReference type="Proteomes" id="UP000028582"/>
    </source>
</evidence>
<gene>
    <name evidence="1" type="ORF">F444_18499</name>
</gene>
<dbReference type="Proteomes" id="UP000028582">
    <property type="component" value="Unassembled WGS sequence"/>
</dbReference>
<sequence>MVTFQITTKKKTTGHEREFIKISIPRFSGGTAQGWLLWIKQFEHICELKKWTSEEKALHLNIVLDDEALNSLKVASESVNVDDKNEFETVYKTWGAQHVP</sequence>
<organism evidence="1 2">
    <name type="scientific">Phytophthora nicotianae P1976</name>
    <dbReference type="NCBI Taxonomy" id="1317066"/>
    <lineage>
        <taxon>Eukaryota</taxon>
        <taxon>Sar</taxon>
        <taxon>Stramenopiles</taxon>
        <taxon>Oomycota</taxon>
        <taxon>Peronosporomycetes</taxon>
        <taxon>Peronosporales</taxon>
        <taxon>Peronosporaceae</taxon>
        <taxon>Phytophthora</taxon>
    </lineage>
</organism>
<proteinExistence type="predicted"/>
<name>A0A080ZB54_PHYNI</name>
<comment type="caution">
    <text evidence="1">The sequence shown here is derived from an EMBL/GenBank/DDBJ whole genome shotgun (WGS) entry which is preliminary data.</text>
</comment>
<dbReference type="OrthoDB" id="166349at2759"/>
<dbReference type="AlphaFoldDB" id="A0A080ZB54"/>
<evidence type="ECO:0000313" key="1">
    <source>
        <dbReference type="EMBL" id="ETO63865.1"/>
    </source>
</evidence>
<accession>A0A080ZB54</accession>
<reference evidence="1 2" key="1">
    <citation type="submission" date="2013-11" db="EMBL/GenBank/DDBJ databases">
        <title>The Genome Sequence of Phytophthora parasitica P1976.</title>
        <authorList>
            <consortium name="The Broad Institute Genomics Platform"/>
            <person name="Russ C."/>
            <person name="Tyler B."/>
            <person name="Panabieres F."/>
            <person name="Shan W."/>
            <person name="Tripathy S."/>
            <person name="Grunwald N."/>
            <person name="Machado M."/>
            <person name="Johnson C.S."/>
            <person name="Walker B."/>
            <person name="Young S."/>
            <person name="Zeng Q."/>
            <person name="Gargeya S."/>
            <person name="Fitzgerald M."/>
            <person name="Haas B."/>
            <person name="Abouelleil A."/>
            <person name="Allen A.W."/>
            <person name="Alvarado L."/>
            <person name="Arachchi H.M."/>
            <person name="Berlin A.M."/>
            <person name="Chapman S.B."/>
            <person name="Gainer-Dewar J."/>
            <person name="Goldberg J."/>
            <person name="Griggs A."/>
            <person name="Gujja S."/>
            <person name="Hansen M."/>
            <person name="Howarth C."/>
            <person name="Imamovic A."/>
            <person name="Ireland A."/>
            <person name="Larimer J."/>
            <person name="McCowan C."/>
            <person name="Murphy C."/>
            <person name="Pearson M."/>
            <person name="Poon T.W."/>
            <person name="Priest M."/>
            <person name="Roberts A."/>
            <person name="Saif S."/>
            <person name="Shea T."/>
            <person name="Sisk P."/>
            <person name="Sykes S."/>
            <person name="Wortman J."/>
            <person name="Nusbaum C."/>
            <person name="Birren B."/>
        </authorList>
    </citation>
    <scope>NUCLEOTIDE SEQUENCE [LARGE SCALE GENOMIC DNA]</scope>
    <source>
        <strain evidence="1 2">P1976</strain>
    </source>
</reference>
<dbReference type="EMBL" id="ANJA01003385">
    <property type="protein sequence ID" value="ETO63865.1"/>
    <property type="molecule type" value="Genomic_DNA"/>
</dbReference>
<protein>
    <submittedName>
        <fullName evidence="1">Uncharacterized protein</fullName>
    </submittedName>
</protein>